<name>A0A075G0G2_9EURY</name>
<reference evidence="4" key="1">
    <citation type="journal article" date="2014" name="Genome Biol. Evol.">
        <title>Pangenome evidence for extensive interdomain horizontal transfer affecting lineage core and shell genes in uncultured planktonic thaumarchaeota and euryarchaeota.</title>
        <authorList>
            <person name="Deschamps P."/>
            <person name="Zivanovic Y."/>
            <person name="Moreira D."/>
            <person name="Rodriguez-Valera F."/>
            <person name="Lopez-Garcia P."/>
        </authorList>
    </citation>
    <scope>NUCLEOTIDE SEQUENCE</scope>
</reference>
<dbReference type="GO" id="GO:1901135">
    <property type="term" value="P:carbohydrate derivative metabolic process"/>
    <property type="evidence" value="ECO:0007669"/>
    <property type="project" value="InterPro"/>
</dbReference>
<proteinExistence type="inferred from homology"/>
<dbReference type="EC" id="5.3.1.8" evidence="4"/>
<sequence>MSKPDFDTLLATHDKGDMAGYTRRFVDDLEAALGAAVEVDADMDWSGVLCLGMGGSGAGGMFLSALTDSSGGLPFVVWRDYGLPSWWGPDWLVVATSYSGNTEETLDGVRTALEGGGVVVGICSGGELEQVLSTSDDALCLSVPGGQMPRSAFGHLLGTQLAACWALGILPRPDEEELAGMITRLRTASESADLIGGDGRVAAMAAGMVDRSIGIVAAGEMAPAGVRFTNQLNENSDRFARPVTLPEMNHNEIVAWGRDAESQALLYLTSPATHPRVSARLGWMMENVDAGDSWLLDCEGESLLESLLIAAHITDWVSIALAVTNGVDPSEMASIEGLKAHLATIQ</sequence>
<evidence type="ECO:0000259" key="3">
    <source>
        <dbReference type="PROSITE" id="PS51464"/>
    </source>
</evidence>
<evidence type="ECO:0000256" key="1">
    <source>
        <dbReference type="ARBA" id="ARBA00010523"/>
    </source>
</evidence>
<dbReference type="PROSITE" id="PS51464">
    <property type="entry name" value="SIS"/>
    <property type="match status" value="1"/>
</dbReference>
<protein>
    <submittedName>
        <fullName evidence="4">Bifunctional phosphoglucose/phosphomannose isomerase (Pgi-pmi)</fullName>
        <ecNumber evidence="4">5.3.1.8</ecNumber>
    </submittedName>
</protein>
<dbReference type="InterPro" id="IPR046348">
    <property type="entry name" value="SIS_dom_sf"/>
</dbReference>
<dbReference type="GO" id="GO:0097367">
    <property type="term" value="F:carbohydrate derivative binding"/>
    <property type="evidence" value="ECO:0007669"/>
    <property type="project" value="InterPro"/>
</dbReference>
<dbReference type="GO" id="GO:0004347">
    <property type="term" value="F:glucose-6-phosphate isomerase activity"/>
    <property type="evidence" value="ECO:0007669"/>
    <property type="project" value="InterPro"/>
</dbReference>
<comment type="similarity">
    <text evidence="1">Belongs to the PGI/PMI family.</text>
</comment>
<organism evidence="4">
    <name type="scientific">uncultured marine group II/III euryarchaeote AD1000_88_D12</name>
    <dbReference type="NCBI Taxonomy" id="1457821"/>
    <lineage>
        <taxon>Archaea</taxon>
        <taxon>Methanobacteriati</taxon>
        <taxon>Methanobacteriota</taxon>
        <taxon>environmental samples</taxon>
    </lineage>
</organism>
<gene>
    <name evidence="4" type="primary">pgi-pmi</name>
</gene>
<evidence type="ECO:0000256" key="2">
    <source>
        <dbReference type="ARBA" id="ARBA00023235"/>
    </source>
</evidence>
<keyword evidence="2 4" id="KW-0413">Isomerase</keyword>
<dbReference type="GO" id="GO:0004476">
    <property type="term" value="F:mannose-6-phosphate isomerase activity"/>
    <property type="evidence" value="ECO:0007669"/>
    <property type="project" value="UniProtKB-EC"/>
</dbReference>
<dbReference type="InterPro" id="IPR001347">
    <property type="entry name" value="SIS_dom"/>
</dbReference>
<feature type="domain" description="SIS" evidence="3">
    <location>
        <begin position="35"/>
        <end position="177"/>
    </location>
</feature>
<dbReference type="GO" id="GO:0005975">
    <property type="term" value="P:carbohydrate metabolic process"/>
    <property type="evidence" value="ECO:0007669"/>
    <property type="project" value="InterPro"/>
</dbReference>
<dbReference type="Pfam" id="PF10432">
    <property type="entry name" value="bact-PGI_C"/>
    <property type="match status" value="1"/>
</dbReference>
<dbReference type="SUPFAM" id="SSF53697">
    <property type="entry name" value="SIS domain"/>
    <property type="match status" value="1"/>
</dbReference>
<accession>A0A075G0G2</accession>
<dbReference type="InterPro" id="IPR019490">
    <property type="entry name" value="Glu6P/Mann6P_isomerase_C"/>
</dbReference>
<evidence type="ECO:0000313" key="4">
    <source>
        <dbReference type="EMBL" id="AIE96904.1"/>
    </source>
</evidence>
<dbReference type="EMBL" id="KF900492">
    <property type="protein sequence ID" value="AIE96904.1"/>
    <property type="molecule type" value="Genomic_DNA"/>
</dbReference>
<dbReference type="AlphaFoldDB" id="A0A075G0G2"/>
<dbReference type="Gene3D" id="3.40.50.10490">
    <property type="entry name" value="Glucose-6-phosphate isomerase like protein, domain 1"/>
    <property type="match status" value="2"/>
</dbReference>